<proteinExistence type="predicted"/>
<dbReference type="Proteomes" id="UP000271098">
    <property type="component" value="Unassembled WGS sequence"/>
</dbReference>
<keyword evidence="2" id="KW-0812">Transmembrane</keyword>
<organism evidence="5">
    <name type="scientific">Gongylonema pulchrum</name>
    <dbReference type="NCBI Taxonomy" id="637853"/>
    <lineage>
        <taxon>Eukaryota</taxon>
        <taxon>Metazoa</taxon>
        <taxon>Ecdysozoa</taxon>
        <taxon>Nematoda</taxon>
        <taxon>Chromadorea</taxon>
        <taxon>Rhabditida</taxon>
        <taxon>Spirurina</taxon>
        <taxon>Spiruromorpha</taxon>
        <taxon>Spiruroidea</taxon>
        <taxon>Gongylonematidae</taxon>
        <taxon>Gongylonema</taxon>
    </lineage>
</organism>
<feature type="region of interest" description="Disordered" evidence="1">
    <location>
        <begin position="72"/>
        <end position="102"/>
    </location>
</feature>
<name>A0A183EVX2_9BILA</name>
<sequence length="164" mass="19455">MTRWERLVKAAKWAVTVTEKAMNRSMLEICIRDSIETSRRNEPLEQKAAERLFAVGEYEKLVEEFVETLKKKHPTDHSDMNKMNMYKPKPDDGPGPDRNLSPDDAVIRERDQLLEEVNSLETSYCELFKRYEKLRLASIEIKQVFYFLNFLALCVSYVFFFFLR</sequence>
<keyword evidence="4" id="KW-1185">Reference proteome</keyword>
<evidence type="ECO:0000313" key="5">
    <source>
        <dbReference type="WBParaSite" id="GPUH_0002514301-mRNA-1"/>
    </source>
</evidence>
<keyword evidence="2" id="KW-0472">Membrane</keyword>
<protein>
    <submittedName>
        <fullName evidence="5">BAR domain-containing protein</fullName>
    </submittedName>
</protein>
<gene>
    <name evidence="3" type="ORF">GPUH_LOCUS25113</name>
</gene>
<keyword evidence="2" id="KW-1133">Transmembrane helix</keyword>
<dbReference type="WBParaSite" id="GPUH_0002514301-mRNA-1">
    <property type="protein sequence ID" value="GPUH_0002514301-mRNA-1"/>
    <property type="gene ID" value="GPUH_0002514301"/>
</dbReference>
<evidence type="ECO:0000256" key="1">
    <source>
        <dbReference type="SAM" id="MobiDB-lite"/>
    </source>
</evidence>
<reference evidence="5" key="1">
    <citation type="submission" date="2016-06" db="UniProtKB">
        <authorList>
            <consortium name="WormBaseParasite"/>
        </authorList>
    </citation>
    <scope>IDENTIFICATION</scope>
</reference>
<dbReference type="OrthoDB" id="10255048at2759"/>
<evidence type="ECO:0000313" key="4">
    <source>
        <dbReference type="Proteomes" id="UP000271098"/>
    </source>
</evidence>
<accession>A0A183EVX2</accession>
<reference evidence="3 4" key="2">
    <citation type="submission" date="2018-11" db="EMBL/GenBank/DDBJ databases">
        <authorList>
            <consortium name="Pathogen Informatics"/>
        </authorList>
    </citation>
    <scope>NUCLEOTIDE SEQUENCE [LARGE SCALE GENOMIC DNA]</scope>
</reference>
<evidence type="ECO:0000256" key="2">
    <source>
        <dbReference type="SAM" id="Phobius"/>
    </source>
</evidence>
<feature type="transmembrane region" description="Helical" evidence="2">
    <location>
        <begin position="144"/>
        <end position="163"/>
    </location>
</feature>
<evidence type="ECO:0000313" key="3">
    <source>
        <dbReference type="EMBL" id="VDN43769.1"/>
    </source>
</evidence>
<dbReference type="AlphaFoldDB" id="A0A183EVX2"/>
<dbReference type="EMBL" id="UYRT01103766">
    <property type="protein sequence ID" value="VDN43769.1"/>
    <property type="molecule type" value="Genomic_DNA"/>
</dbReference>